<evidence type="ECO:0000313" key="4">
    <source>
        <dbReference type="Proteomes" id="UP000655287"/>
    </source>
</evidence>
<keyword evidence="1" id="KW-1133">Transmembrane helix</keyword>
<reference evidence="3" key="1">
    <citation type="submission" date="2021-01" db="EMBL/GenBank/DDBJ databases">
        <title>Whole genome shotgun sequence of Sphaerisporangium rufum NBRC 109079.</title>
        <authorList>
            <person name="Komaki H."/>
            <person name="Tamura T."/>
        </authorList>
    </citation>
    <scope>NUCLEOTIDE SEQUENCE</scope>
    <source>
        <strain evidence="3">NBRC 109079</strain>
    </source>
</reference>
<keyword evidence="1" id="KW-0472">Membrane</keyword>
<comment type="caution">
    <text evidence="3">The sequence shown here is derived from an EMBL/GenBank/DDBJ whole genome shotgun (WGS) entry which is preliminary data.</text>
</comment>
<dbReference type="RefSeq" id="WP_275412228.1">
    <property type="nucleotide sequence ID" value="NZ_BOOU01000090.1"/>
</dbReference>
<dbReference type="Proteomes" id="UP000655287">
    <property type="component" value="Unassembled WGS sequence"/>
</dbReference>
<evidence type="ECO:0000256" key="1">
    <source>
        <dbReference type="SAM" id="Phobius"/>
    </source>
</evidence>
<keyword evidence="4" id="KW-1185">Reference proteome</keyword>
<name>A0A919RA49_9ACTN</name>
<feature type="domain" description="Putative Flp pilus-assembly TadG-like N-terminal" evidence="2">
    <location>
        <begin position="27"/>
        <end position="73"/>
    </location>
</feature>
<dbReference type="EMBL" id="BOOU01000090">
    <property type="protein sequence ID" value="GII81226.1"/>
    <property type="molecule type" value="Genomic_DNA"/>
</dbReference>
<sequence>MIGDTLAGFPARRVPGTAAGLCEGERGSATIWVIALMALVWLAAAAVLLYGAARLASHRAQAAADLGALAGAVHALAEPAAACRRARELVEANGALVTGCVVHSGVVDLQVAFSLSLPLAGERTAVAEARAGPR</sequence>
<feature type="transmembrane region" description="Helical" evidence="1">
    <location>
        <begin position="29"/>
        <end position="50"/>
    </location>
</feature>
<gene>
    <name evidence="3" type="ORF">Sru01_62080</name>
</gene>
<protein>
    <recommendedName>
        <fullName evidence="2">Putative Flp pilus-assembly TadG-like N-terminal domain-containing protein</fullName>
    </recommendedName>
</protein>
<keyword evidence="1" id="KW-0812">Transmembrane</keyword>
<proteinExistence type="predicted"/>
<dbReference type="InterPro" id="IPR021202">
    <property type="entry name" value="Rv3654c-like"/>
</dbReference>
<accession>A0A919RA49</accession>
<organism evidence="3 4">
    <name type="scientific">Sphaerisporangium rufum</name>
    <dbReference type="NCBI Taxonomy" id="1381558"/>
    <lineage>
        <taxon>Bacteria</taxon>
        <taxon>Bacillati</taxon>
        <taxon>Actinomycetota</taxon>
        <taxon>Actinomycetes</taxon>
        <taxon>Streptosporangiales</taxon>
        <taxon>Streptosporangiaceae</taxon>
        <taxon>Sphaerisporangium</taxon>
    </lineage>
</organism>
<dbReference type="NCBIfam" id="TIGR03816">
    <property type="entry name" value="tadE_like_DECH"/>
    <property type="match status" value="1"/>
</dbReference>
<dbReference type="AlphaFoldDB" id="A0A919RA49"/>
<dbReference type="Pfam" id="PF13400">
    <property type="entry name" value="Tad"/>
    <property type="match status" value="1"/>
</dbReference>
<evidence type="ECO:0000313" key="3">
    <source>
        <dbReference type="EMBL" id="GII81226.1"/>
    </source>
</evidence>
<dbReference type="InterPro" id="IPR028087">
    <property type="entry name" value="Tad_N"/>
</dbReference>
<evidence type="ECO:0000259" key="2">
    <source>
        <dbReference type="Pfam" id="PF13400"/>
    </source>
</evidence>